<evidence type="ECO:0000313" key="2">
    <source>
        <dbReference type="EMBL" id="OBZ83840.1"/>
    </source>
</evidence>
<dbReference type="EMBL" id="LUGH01000595">
    <property type="protein sequence ID" value="OBZ83840.1"/>
    <property type="molecule type" value="Genomic_DNA"/>
</dbReference>
<dbReference type="InParanoid" id="A0A1C7N436"/>
<gene>
    <name evidence="2" type="ORF">A0J61_08107</name>
</gene>
<name>A0A1C7N436_9FUNG</name>
<protein>
    <submittedName>
        <fullName evidence="2">Uncharacterized protein</fullName>
    </submittedName>
</protein>
<reference evidence="2 3" key="1">
    <citation type="submission" date="2016-03" db="EMBL/GenBank/DDBJ databases">
        <title>Choanephora cucurbitarum.</title>
        <authorList>
            <person name="Min B."/>
            <person name="Park H."/>
            <person name="Park J.-H."/>
            <person name="Shin H.-D."/>
            <person name="Choi I.-G."/>
        </authorList>
    </citation>
    <scope>NUCLEOTIDE SEQUENCE [LARGE SCALE GENOMIC DNA]</scope>
    <source>
        <strain evidence="2 3">KUS-F28377</strain>
    </source>
</reference>
<feature type="signal peptide" evidence="1">
    <location>
        <begin position="1"/>
        <end position="19"/>
    </location>
</feature>
<organism evidence="2 3">
    <name type="scientific">Choanephora cucurbitarum</name>
    <dbReference type="NCBI Taxonomy" id="101091"/>
    <lineage>
        <taxon>Eukaryota</taxon>
        <taxon>Fungi</taxon>
        <taxon>Fungi incertae sedis</taxon>
        <taxon>Mucoromycota</taxon>
        <taxon>Mucoromycotina</taxon>
        <taxon>Mucoromycetes</taxon>
        <taxon>Mucorales</taxon>
        <taxon>Mucorineae</taxon>
        <taxon>Choanephoraceae</taxon>
        <taxon>Choanephoroideae</taxon>
        <taxon>Choanephora</taxon>
    </lineage>
</organism>
<dbReference type="AlphaFoldDB" id="A0A1C7N436"/>
<dbReference type="Proteomes" id="UP000093000">
    <property type="component" value="Unassembled WGS sequence"/>
</dbReference>
<evidence type="ECO:0000256" key="1">
    <source>
        <dbReference type="SAM" id="SignalP"/>
    </source>
</evidence>
<comment type="caution">
    <text evidence="2">The sequence shown here is derived from an EMBL/GenBank/DDBJ whole genome shotgun (WGS) entry which is preliminary data.</text>
</comment>
<sequence length="61" mass="7073">MQFHLLILIIGGQTVYVKEERTTRAYVTAFHNKTLGLRGTSFFEINRKDGTSQQCVRAWLK</sequence>
<accession>A0A1C7N436</accession>
<keyword evidence="3" id="KW-1185">Reference proteome</keyword>
<feature type="chain" id="PRO_5008889463" evidence="1">
    <location>
        <begin position="20"/>
        <end position="61"/>
    </location>
</feature>
<keyword evidence="1" id="KW-0732">Signal</keyword>
<proteinExistence type="predicted"/>
<evidence type="ECO:0000313" key="3">
    <source>
        <dbReference type="Proteomes" id="UP000093000"/>
    </source>
</evidence>